<keyword evidence="4" id="KW-1185">Reference proteome</keyword>
<dbReference type="RefSeq" id="WP_015851734.1">
    <property type="nucleotide sequence ID" value="NC_012881.1"/>
</dbReference>
<name>C6BUA9_MARSD</name>
<protein>
    <submittedName>
        <fullName evidence="3">Uncharacterized protein</fullName>
    </submittedName>
</protein>
<sequence length="1006" mass="115098">MLSYNFIYFDHNDYLLVELFNSILSRKKDQARIRSLLSPYLKPHGIKELAAPYGIRIAYAVFNLLGSLESDEVNERLHALSALKNEVMATSKTTLRNNRARVLIQIAKEIIRSGNDEQKQLRLAHDFRSVSFGKSSFIREQLKKYHLLEMPEEWNQLTFDDRVHDANSKGRKSASHLVMDAWIKGIRRLRVVYYDFLSPEVAIELYSAAQILDIKVEFGIELRAVVRNRYVKFVWTPKNIIDQKDIAEFFENAKVQEIMQFGKTSQKIHAEYIRRVTAKFNSVHRQSIEREVGVKIPEIDYTEFQNSLKSIAPTLTHLGKYVHEISLPHFKQRVKELAAVYLVASVEEKSRIDKQVDSINLLDPDTITVRYLSPQANSELPNPNRPPASKEAPAPLVFSPSRLTGKLLSASPSSRITLILENMELEDALELVYECKGRITHFELINLKNITEEHFPNRVPFNRLQQALNTGNSIGLKKIVRSCVDKLKRGKEPEQNEQLAKLIHIQQHIEELKNSYKHRKIRTRIGSGSTGGSLRAIGMGFAVADTLPPRARKEIKENPDRKCLPVSANLSLVIKYMSQRNIPLISSNFLSHVKDAFLLREILQRKEKKWEISNYQIEHGQCGNISPLGGLSQNTGNGLSLIRQKPDTVNKTEPQYINSTLKNLFKIIIGFIPAFLTFYLTKDWWVLAWLGGLIWFSITGFRNIIQSILGGGGLKRSPYLVWSDFINWNRIADSLLFTGFSVPLLDWLCKSVVLDRMFDINVTTDPTMLYTIMAITNGIYITGHNIMRELPKEAAFGNFFRSIISIPIAIVFSYTISAILYICGVPEIDMLIQQWAAVISKLASDFAAGFLEGMADRKENIIARSWDYEEKIRQVLNFFSEMEVRFPNKDLLSLLESPAEFIKLCRSRGINDDSILMANALDLLYLRMYQPRAKEALQQAIRGMSKDEKEIFRSSQQILNEKKSVSHIIVDGLIGNNFSKPLSFYLRRHEGYLLELDRIIAPAKAS</sequence>
<keyword evidence="2" id="KW-0812">Transmembrane</keyword>
<dbReference type="STRING" id="526222.Desal_1857"/>
<dbReference type="AlphaFoldDB" id="C6BUA9"/>
<dbReference type="HOGENOM" id="CLU_010886_0_0_7"/>
<evidence type="ECO:0000256" key="1">
    <source>
        <dbReference type="SAM" id="MobiDB-lite"/>
    </source>
</evidence>
<organism evidence="3 4">
    <name type="scientific">Maridesulfovibrio salexigens (strain ATCC 14822 / DSM 2638 / NCIMB 8403 / VKM B-1763)</name>
    <name type="common">Desulfovibrio salexigens</name>
    <dbReference type="NCBI Taxonomy" id="526222"/>
    <lineage>
        <taxon>Bacteria</taxon>
        <taxon>Pseudomonadati</taxon>
        <taxon>Thermodesulfobacteriota</taxon>
        <taxon>Desulfovibrionia</taxon>
        <taxon>Desulfovibrionales</taxon>
        <taxon>Desulfovibrionaceae</taxon>
        <taxon>Maridesulfovibrio</taxon>
    </lineage>
</organism>
<dbReference type="eggNOG" id="COG0613">
    <property type="taxonomic scope" value="Bacteria"/>
</dbReference>
<dbReference type="EMBL" id="CP001649">
    <property type="protein sequence ID" value="ACS79918.1"/>
    <property type="molecule type" value="Genomic_DNA"/>
</dbReference>
<dbReference type="Proteomes" id="UP000002601">
    <property type="component" value="Chromosome"/>
</dbReference>
<feature type="region of interest" description="Disordered" evidence="1">
    <location>
        <begin position="375"/>
        <end position="395"/>
    </location>
</feature>
<keyword evidence="2" id="KW-1133">Transmembrane helix</keyword>
<feature type="transmembrane region" description="Helical" evidence="2">
    <location>
        <begin position="799"/>
        <end position="822"/>
    </location>
</feature>
<dbReference type="KEGG" id="dsa:Desal_1857"/>
<feature type="transmembrane region" description="Helical" evidence="2">
    <location>
        <begin position="768"/>
        <end position="787"/>
    </location>
</feature>
<feature type="transmembrane region" description="Helical" evidence="2">
    <location>
        <begin position="686"/>
        <end position="705"/>
    </location>
</feature>
<accession>C6BUA9</accession>
<evidence type="ECO:0000256" key="2">
    <source>
        <dbReference type="SAM" id="Phobius"/>
    </source>
</evidence>
<evidence type="ECO:0000313" key="4">
    <source>
        <dbReference type="Proteomes" id="UP000002601"/>
    </source>
</evidence>
<keyword evidence="2" id="KW-0472">Membrane</keyword>
<proteinExistence type="predicted"/>
<evidence type="ECO:0000313" key="3">
    <source>
        <dbReference type="EMBL" id="ACS79918.1"/>
    </source>
</evidence>
<dbReference type="OrthoDB" id="5427740at2"/>
<gene>
    <name evidence="3" type="ordered locus">Desal_1857</name>
</gene>
<reference evidence="3 4" key="1">
    <citation type="submission" date="2009-06" db="EMBL/GenBank/DDBJ databases">
        <title>Complete sequence of Desulfovibrio salexigens DSM 2638.</title>
        <authorList>
            <consortium name="US DOE Joint Genome Institute"/>
            <person name="Lucas S."/>
            <person name="Copeland A."/>
            <person name="Lapidus A."/>
            <person name="Glavina del Rio T."/>
            <person name="Tice H."/>
            <person name="Bruce D."/>
            <person name="Goodwin L."/>
            <person name="Pitluck S."/>
            <person name="Munk A.C."/>
            <person name="Brettin T."/>
            <person name="Detter J.C."/>
            <person name="Han C."/>
            <person name="Tapia R."/>
            <person name="Larimer F."/>
            <person name="Land M."/>
            <person name="Hauser L."/>
            <person name="Kyrpides N."/>
            <person name="Anderson I."/>
            <person name="Wall J.D."/>
            <person name="Arkin A.P."/>
            <person name="Dehal P."/>
            <person name="Chivian D."/>
            <person name="Giles B."/>
            <person name="Hazen T.C."/>
        </authorList>
    </citation>
    <scope>NUCLEOTIDE SEQUENCE [LARGE SCALE GENOMIC DNA]</scope>
    <source>
        <strain evidence="4">ATCC 14822 / DSM 2638 / NCIMB 8403 / VKM B-1763</strain>
    </source>
</reference>